<evidence type="ECO:0000313" key="1">
    <source>
        <dbReference type="Proteomes" id="UP000887580"/>
    </source>
</evidence>
<name>A0AC35EX30_9BILA</name>
<accession>A0AC35EX30</accession>
<sequence>MYYGEKCELNVTAPPPTQRILITTTTHETITPVEIQRPIKVIPHSVEQEPESSLEPANSVQLDKHEDEAEESIEKEEAVEEHQNEAEESMEKEEAVEEHQSTETSSYVTLEQAEEKSATESEKTDDYFEPTEAPVSNEAQPNIDVSNGYFEPDTQMHQFQSSKTTQKEFPVEPDNVMEEEESGWMMVKRRTNFALQSSYDLRLIAFLTATLFFGQHFLN</sequence>
<proteinExistence type="predicted"/>
<reference evidence="2" key="1">
    <citation type="submission" date="2022-11" db="UniProtKB">
        <authorList>
            <consortium name="WormBaseParasite"/>
        </authorList>
    </citation>
    <scope>IDENTIFICATION</scope>
</reference>
<dbReference type="WBParaSite" id="PS1159_v2.g11490.t1">
    <property type="protein sequence ID" value="PS1159_v2.g11490.t1"/>
    <property type="gene ID" value="PS1159_v2.g11490"/>
</dbReference>
<protein>
    <submittedName>
        <fullName evidence="2">Uncharacterized protein</fullName>
    </submittedName>
</protein>
<evidence type="ECO:0000313" key="2">
    <source>
        <dbReference type="WBParaSite" id="PS1159_v2.g11490.t1"/>
    </source>
</evidence>
<dbReference type="Proteomes" id="UP000887580">
    <property type="component" value="Unplaced"/>
</dbReference>
<organism evidence="1 2">
    <name type="scientific">Panagrolaimus sp. PS1159</name>
    <dbReference type="NCBI Taxonomy" id="55785"/>
    <lineage>
        <taxon>Eukaryota</taxon>
        <taxon>Metazoa</taxon>
        <taxon>Ecdysozoa</taxon>
        <taxon>Nematoda</taxon>
        <taxon>Chromadorea</taxon>
        <taxon>Rhabditida</taxon>
        <taxon>Tylenchina</taxon>
        <taxon>Panagrolaimomorpha</taxon>
        <taxon>Panagrolaimoidea</taxon>
        <taxon>Panagrolaimidae</taxon>
        <taxon>Panagrolaimus</taxon>
    </lineage>
</organism>